<dbReference type="PANTHER" id="PTHR33096">
    <property type="entry name" value="CXC2 DOMAIN-CONTAINING PROTEIN"/>
    <property type="match status" value="1"/>
</dbReference>
<dbReference type="InterPro" id="IPR041457">
    <property type="entry name" value="CxC2_KDZ-assoc"/>
</dbReference>
<dbReference type="InterPro" id="IPR040521">
    <property type="entry name" value="KDZ"/>
</dbReference>
<keyword evidence="1" id="KW-1133">Transmembrane helix</keyword>
<accession>A0A401GJT8</accession>
<dbReference type="STRING" id="139825.A0A401GJT8"/>
<dbReference type="EMBL" id="BFAD01000004">
    <property type="protein sequence ID" value="GBE82431.1"/>
    <property type="molecule type" value="Genomic_DNA"/>
</dbReference>
<organism evidence="3 4">
    <name type="scientific">Sparassis crispa</name>
    <dbReference type="NCBI Taxonomy" id="139825"/>
    <lineage>
        <taxon>Eukaryota</taxon>
        <taxon>Fungi</taxon>
        <taxon>Dikarya</taxon>
        <taxon>Basidiomycota</taxon>
        <taxon>Agaricomycotina</taxon>
        <taxon>Agaricomycetes</taxon>
        <taxon>Polyporales</taxon>
        <taxon>Sparassidaceae</taxon>
        <taxon>Sparassis</taxon>
    </lineage>
</organism>
<keyword evidence="1" id="KW-0472">Membrane</keyword>
<dbReference type="Pfam" id="PF18803">
    <property type="entry name" value="CxC2"/>
    <property type="match status" value="1"/>
</dbReference>
<comment type="caution">
    <text evidence="3">The sequence shown here is derived from an EMBL/GenBank/DDBJ whole genome shotgun (WGS) entry which is preliminary data.</text>
</comment>
<gene>
    <name evidence="3" type="ORF">SCP_0408150</name>
</gene>
<feature type="domain" description="CxC2-like cysteine cluster KDZ transposase-associated" evidence="2">
    <location>
        <begin position="2"/>
        <end position="47"/>
    </location>
</feature>
<sequence>MGLYPGTVKDPHTAFTFAVLDDFLLENKECKTVALNYYSKLKWVTSNAFPGTVPISVHMHSHGPTIHASSSPGPLSFSHDALCPVEKGGLAIFCPACPQPGLNLPFDWQANPVQWKFKRSFVMDGNFSAEHMKMKHPEEDVALSDGQAFMVSQEDYKAHLAVAMESHQHSTCHEHRAVNQANVDRANLDATGIRATACARHGFFVPHTVVDFQKGERQMNMDYSLSNALLTLTGITLVLVMYDIMCQYGVHVRKRFCHSAYLRMPFELKVDQGISLFHVHGHQDCCFQRFSPNFIVGAGMVDGKVIEILWAPTNEVSGSTRGMT</sequence>
<evidence type="ECO:0000313" key="4">
    <source>
        <dbReference type="Proteomes" id="UP000287166"/>
    </source>
</evidence>
<keyword evidence="1" id="KW-0812">Transmembrane</keyword>
<dbReference type="GeneID" id="38779348"/>
<proteinExistence type="predicted"/>
<dbReference type="Proteomes" id="UP000287166">
    <property type="component" value="Unassembled WGS sequence"/>
</dbReference>
<keyword evidence="4" id="KW-1185">Reference proteome</keyword>
<protein>
    <recommendedName>
        <fullName evidence="2">CxC2-like cysteine cluster KDZ transposase-associated domain-containing protein</fullName>
    </recommendedName>
</protein>
<dbReference type="PANTHER" id="PTHR33096:SF1">
    <property type="entry name" value="CXC1-LIKE CYSTEINE CLUSTER ASSOCIATED WITH KDZ TRANSPOSASES DOMAIN-CONTAINING PROTEIN"/>
    <property type="match status" value="1"/>
</dbReference>
<dbReference type="OrthoDB" id="2800500at2759"/>
<feature type="transmembrane region" description="Helical" evidence="1">
    <location>
        <begin position="223"/>
        <end position="245"/>
    </location>
</feature>
<dbReference type="InParanoid" id="A0A401GJT8"/>
<dbReference type="Pfam" id="PF18758">
    <property type="entry name" value="KDZ"/>
    <property type="match status" value="1"/>
</dbReference>
<dbReference type="AlphaFoldDB" id="A0A401GJT8"/>
<reference evidence="3 4" key="1">
    <citation type="journal article" date="2018" name="Sci. Rep.">
        <title>Genome sequence of the cauliflower mushroom Sparassis crispa (Hanabiratake) and its association with beneficial usage.</title>
        <authorList>
            <person name="Kiyama R."/>
            <person name="Furutani Y."/>
            <person name="Kawaguchi K."/>
            <person name="Nakanishi T."/>
        </authorList>
    </citation>
    <scope>NUCLEOTIDE SEQUENCE [LARGE SCALE GENOMIC DNA]</scope>
</reference>
<evidence type="ECO:0000259" key="2">
    <source>
        <dbReference type="Pfam" id="PF18803"/>
    </source>
</evidence>
<evidence type="ECO:0000313" key="3">
    <source>
        <dbReference type="EMBL" id="GBE82431.1"/>
    </source>
</evidence>
<dbReference type="RefSeq" id="XP_027613344.1">
    <property type="nucleotide sequence ID" value="XM_027757543.1"/>
</dbReference>
<evidence type="ECO:0000256" key="1">
    <source>
        <dbReference type="SAM" id="Phobius"/>
    </source>
</evidence>
<name>A0A401GJT8_9APHY</name>